<dbReference type="AlphaFoldDB" id="A0AAE0FYX1"/>
<name>A0AAE0FYX1_9CHLO</name>
<dbReference type="EMBL" id="LGRX02011864">
    <property type="protein sequence ID" value="KAK3268375.1"/>
    <property type="molecule type" value="Genomic_DNA"/>
</dbReference>
<gene>
    <name evidence="1" type="ORF">CYMTET_23114</name>
</gene>
<keyword evidence="2" id="KW-1185">Reference proteome</keyword>
<comment type="caution">
    <text evidence="1">The sequence shown here is derived from an EMBL/GenBank/DDBJ whole genome shotgun (WGS) entry which is preliminary data.</text>
</comment>
<organism evidence="1 2">
    <name type="scientific">Cymbomonas tetramitiformis</name>
    <dbReference type="NCBI Taxonomy" id="36881"/>
    <lineage>
        <taxon>Eukaryota</taxon>
        <taxon>Viridiplantae</taxon>
        <taxon>Chlorophyta</taxon>
        <taxon>Pyramimonadophyceae</taxon>
        <taxon>Pyramimonadales</taxon>
        <taxon>Pyramimonadaceae</taxon>
        <taxon>Cymbomonas</taxon>
    </lineage>
</organism>
<accession>A0AAE0FYX1</accession>
<proteinExistence type="predicted"/>
<dbReference type="Proteomes" id="UP001190700">
    <property type="component" value="Unassembled WGS sequence"/>
</dbReference>
<evidence type="ECO:0000313" key="1">
    <source>
        <dbReference type="EMBL" id="KAK3268375.1"/>
    </source>
</evidence>
<reference evidence="1 2" key="1">
    <citation type="journal article" date="2015" name="Genome Biol. Evol.">
        <title>Comparative Genomics of a Bacterivorous Green Alga Reveals Evolutionary Causalities and Consequences of Phago-Mixotrophic Mode of Nutrition.</title>
        <authorList>
            <person name="Burns J.A."/>
            <person name="Paasch A."/>
            <person name="Narechania A."/>
            <person name="Kim E."/>
        </authorList>
    </citation>
    <scope>NUCLEOTIDE SEQUENCE [LARGE SCALE GENOMIC DNA]</scope>
    <source>
        <strain evidence="1 2">PLY_AMNH</strain>
    </source>
</reference>
<protein>
    <submittedName>
        <fullName evidence="1">Uncharacterized protein</fullName>
    </submittedName>
</protein>
<sequence length="261" mass="27111">MEILLALRNEDVEGDFYATAFQYATDNNDIERFDALCYLAGGKPEMLEDVSAASFCICDAVDEHAINEYVQCCQPAAARFGVCGVIGALHINTFKVHVDNAPAVPPPPAAPAAPPSVLSDGGMYPVSMLHAHEPDVSFMDKLADGFDFSDHDPPLAMHCMGPAVSFVGLRAAASLHWLGFGHSALTSLAVCMLFIVCATAVPSAATAFGGVGMGADTAPPVGGAIDACTGVLLAAAASTLSVPVPVNRQSRFGFCLICIYA</sequence>
<evidence type="ECO:0000313" key="2">
    <source>
        <dbReference type="Proteomes" id="UP001190700"/>
    </source>
</evidence>